<dbReference type="AlphaFoldDB" id="A0A139A4T4"/>
<dbReference type="Proteomes" id="UP000070544">
    <property type="component" value="Unassembled WGS sequence"/>
</dbReference>
<sequence length="175" mass="18381">MRVEPASQPLPHRLRRRQSLDPTSAGDGRALRILAAAQAAAPAPTPAISPHFESENTVLIALVAFTARKADVLSFGKGDELLVEQRFADGWAQALNMLNGHRGLVPMSHLSTAPPPPSAAPSRPNDFSRPLAFGDQCTIRTVVTAAVPSGRTDAYKWAGNCGPEAAVSGRLEGGA</sequence>
<dbReference type="OrthoDB" id="2162987at2759"/>
<protein>
    <recommendedName>
        <fullName evidence="4">SH3 domain-containing protein</fullName>
    </recommendedName>
</protein>
<evidence type="ECO:0000256" key="1">
    <source>
        <dbReference type="ARBA" id="ARBA00022443"/>
    </source>
</evidence>
<dbReference type="InterPro" id="IPR001452">
    <property type="entry name" value="SH3_domain"/>
</dbReference>
<dbReference type="EMBL" id="KQ965796">
    <property type="protein sequence ID" value="KXS11822.1"/>
    <property type="molecule type" value="Genomic_DNA"/>
</dbReference>
<keyword evidence="6" id="KW-1185">Reference proteome</keyword>
<keyword evidence="1 2" id="KW-0728">SH3 domain</keyword>
<gene>
    <name evidence="5" type="ORF">M427DRAFT_72576</name>
</gene>
<name>A0A139A4T4_GONPJ</name>
<evidence type="ECO:0000256" key="2">
    <source>
        <dbReference type="PROSITE-ProRule" id="PRU00192"/>
    </source>
</evidence>
<evidence type="ECO:0000259" key="4">
    <source>
        <dbReference type="PROSITE" id="PS50002"/>
    </source>
</evidence>
<dbReference type="InterPro" id="IPR036028">
    <property type="entry name" value="SH3-like_dom_sf"/>
</dbReference>
<dbReference type="Pfam" id="PF14604">
    <property type="entry name" value="SH3_9"/>
    <property type="match status" value="1"/>
</dbReference>
<dbReference type="PROSITE" id="PS50002">
    <property type="entry name" value="SH3"/>
    <property type="match status" value="1"/>
</dbReference>
<dbReference type="SUPFAM" id="SSF50044">
    <property type="entry name" value="SH3-domain"/>
    <property type="match status" value="1"/>
</dbReference>
<dbReference type="Gene3D" id="2.30.30.40">
    <property type="entry name" value="SH3 Domains"/>
    <property type="match status" value="1"/>
</dbReference>
<feature type="region of interest" description="Disordered" evidence="3">
    <location>
        <begin position="1"/>
        <end position="25"/>
    </location>
</feature>
<evidence type="ECO:0000313" key="5">
    <source>
        <dbReference type="EMBL" id="KXS11822.1"/>
    </source>
</evidence>
<reference evidence="5 6" key="1">
    <citation type="journal article" date="2015" name="Genome Biol. Evol.">
        <title>Phylogenomic analyses indicate that early fungi evolved digesting cell walls of algal ancestors of land plants.</title>
        <authorList>
            <person name="Chang Y."/>
            <person name="Wang S."/>
            <person name="Sekimoto S."/>
            <person name="Aerts A.L."/>
            <person name="Choi C."/>
            <person name="Clum A."/>
            <person name="LaButti K.M."/>
            <person name="Lindquist E.A."/>
            <person name="Yee Ngan C."/>
            <person name="Ohm R.A."/>
            <person name="Salamov A.A."/>
            <person name="Grigoriev I.V."/>
            <person name="Spatafora J.W."/>
            <person name="Berbee M.L."/>
        </authorList>
    </citation>
    <scope>NUCLEOTIDE SEQUENCE [LARGE SCALE GENOMIC DNA]</scope>
    <source>
        <strain evidence="5 6">JEL478</strain>
    </source>
</reference>
<proteinExistence type="predicted"/>
<accession>A0A139A4T4</accession>
<evidence type="ECO:0000313" key="6">
    <source>
        <dbReference type="Proteomes" id="UP000070544"/>
    </source>
</evidence>
<organism evidence="5 6">
    <name type="scientific">Gonapodya prolifera (strain JEL478)</name>
    <name type="common">Monoblepharis prolifera</name>
    <dbReference type="NCBI Taxonomy" id="1344416"/>
    <lineage>
        <taxon>Eukaryota</taxon>
        <taxon>Fungi</taxon>
        <taxon>Fungi incertae sedis</taxon>
        <taxon>Chytridiomycota</taxon>
        <taxon>Chytridiomycota incertae sedis</taxon>
        <taxon>Monoblepharidomycetes</taxon>
        <taxon>Monoblepharidales</taxon>
        <taxon>Gonapodyaceae</taxon>
        <taxon>Gonapodya</taxon>
    </lineage>
</organism>
<evidence type="ECO:0000256" key="3">
    <source>
        <dbReference type="SAM" id="MobiDB-lite"/>
    </source>
</evidence>
<dbReference type="SMART" id="SM00326">
    <property type="entry name" value="SH3"/>
    <property type="match status" value="1"/>
</dbReference>
<feature type="domain" description="SH3" evidence="4">
    <location>
        <begin position="54"/>
        <end position="115"/>
    </location>
</feature>